<dbReference type="EMBL" id="AWGB01000045">
    <property type="protein sequence ID" value="ESQ87258.1"/>
    <property type="molecule type" value="Genomic_DNA"/>
</dbReference>
<dbReference type="InterPro" id="IPR047650">
    <property type="entry name" value="Transpos_IS110"/>
</dbReference>
<dbReference type="GO" id="GO:0004803">
    <property type="term" value="F:transposase activity"/>
    <property type="evidence" value="ECO:0007669"/>
    <property type="project" value="InterPro"/>
</dbReference>
<dbReference type="PATRIC" id="fig|1121022.4.peg.3530"/>
<dbReference type="PANTHER" id="PTHR33055">
    <property type="entry name" value="TRANSPOSASE FOR INSERTION SEQUENCE ELEMENT IS1111A"/>
    <property type="match status" value="1"/>
</dbReference>
<dbReference type="PANTHER" id="PTHR33055:SF3">
    <property type="entry name" value="PUTATIVE TRANSPOSASE FOR IS117-RELATED"/>
    <property type="match status" value="1"/>
</dbReference>
<comment type="caution">
    <text evidence="2">The sequence shown here is derived from an EMBL/GenBank/DDBJ whole genome shotgun (WGS) entry which is preliminary data.</text>
</comment>
<dbReference type="GO" id="GO:0006313">
    <property type="term" value="P:DNA transposition"/>
    <property type="evidence" value="ECO:0007669"/>
    <property type="project" value="InterPro"/>
</dbReference>
<gene>
    <name evidence="2" type="ORF">ABENE_17295</name>
</gene>
<reference evidence="2 3" key="1">
    <citation type="journal article" date="2014" name="Nature">
        <title>Sequential evolution of bacterial morphology by co-option of a developmental regulator.</title>
        <authorList>
            <person name="Jiang C."/>
            <person name="Brown P.J."/>
            <person name="Ducret A."/>
            <person name="Brun Y.V."/>
        </authorList>
    </citation>
    <scope>NUCLEOTIDE SEQUENCE [LARGE SCALE GENOMIC DNA]</scope>
    <source>
        <strain evidence="2 3">DSM 16100</strain>
    </source>
</reference>
<evidence type="ECO:0000313" key="3">
    <source>
        <dbReference type="Proteomes" id="UP000017837"/>
    </source>
</evidence>
<keyword evidence="3" id="KW-1185">Reference proteome</keyword>
<accession>V4R725</accession>
<dbReference type="Proteomes" id="UP000017837">
    <property type="component" value="Unassembled WGS sequence"/>
</dbReference>
<evidence type="ECO:0000259" key="1">
    <source>
        <dbReference type="Pfam" id="PF02371"/>
    </source>
</evidence>
<feature type="domain" description="Transposase IS116/IS110/IS902 C-terminal" evidence="1">
    <location>
        <begin position="69"/>
        <end position="144"/>
    </location>
</feature>
<dbReference type="AlphaFoldDB" id="V4R725"/>
<dbReference type="RefSeq" id="WP_023447398.1">
    <property type="nucleotide sequence ID" value="NZ_AQWM01000049.1"/>
</dbReference>
<name>V4R725_9CAUL</name>
<organism evidence="2 3">
    <name type="scientific">Asticcacaulis benevestitus DSM 16100 = ATCC BAA-896</name>
    <dbReference type="NCBI Taxonomy" id="1121022"/>
    <lineage>
        <taxon>Bacteria</taxon>
        <taxon>Pseudomonadati</taxon>
        <taxon>Pseudomonadota</taxon>
        <taxon>Alphaproteobacteria</taxon>
        <taxon>Caulobacterales</taxon>
        <taxon>Caulobacteraceae</taxon>
        <taxon>Asticcacaulis</taxon>
    </lineage>
</organism>
<proteinExistence type="predicted"/>
<dbReference type="InterPro" id="IPR003346">
    <property type="entry name" value="Transposase_20"/>
</dbReference>
<protein>
    <recommendedName>
        <fullName evidence="1">Transposase IS116/IS110/IS902 C-terminal domain-containing protein</fullName>
    </recommendedName>
</protein>
<dbReference type="eggNOG" id="COG3547">
    <property type="taxonomic scope" value="Bacteria"/>
</dbReference>
<sequence>MAEFGIIAATGMTSITKLTAILRDDEDGRLPPSARAVLSEMAEQIERLTEKINALDTRIVTAVKADEAARRLTTIPGVGPIIAATVRAAVQDPGAFRTGRDLAAWIGITPRANSSGGKEKLGRISKQGNKQMRTLLIVGATSILKQASRGGSCRFG</sequence>
<dbReference type="Pfam" id="PF02371">
    <property type="entry name" value="Transposase_20"/>
    <property type="match status" value="1"/>
</dbReference>
<evidence type="ECO:0000313" key="2">
    <source>
        <dbReference type="EMBL" id="ESQ87258.1"/>
    </source>
</evidence>
<dbReference type="GO" id="GO:0003677">
    <property type="term" value="F:DNA binding"/>
    <property type="evidence" value="ECO:0007669"/>
    <property type="project" value="InterPro"/>
</dbReference>